<dbReference type="PROSITE" id="PS50902">
    <property type="entry name" value="FLAVODOXIN_LIKE"/>
    <property type="match status" value="1"/>
</dbReference>
<organism evidence="2 3">
    <name type="scientific">Candidatus Ornithospirochaeta stercoravium</name>
    <dbReference type="NCBI Taxonomy" id="2840897"/>
    <lineage>
        <taxon>Bacteria</taxon>
        <taxon>Pseudomonadati</taxon>
        <taxon>Spirochaetota</taxon>
        <taxon>Spirochaetia</taxon>
        <taxon>Spirochaetales</taxon>
        <taxon>Spirochaetaceae</taxon>
        <taxon>Spirochaetaceae incertae sedis</taxon>
        <taxon>Candidatus Ornithospirochaeta</taxon>
    </lineage>
</organism>
<dbReference type="GO" id="GO:0016020">
    <property type="term" value="C:membrane"/>
    <property type="evidence" value="ECO:0007669"/>
    <property type="project" value="TreeGrafter"/>
</dbReference>
<dbReference type="GO" id="GO:0010181">
    <property type="term" value="F:FMN binding"/>
    <property type="evidence" value="ECO:0007669"/>
    <property type="project" value="InterPro"/>
</dbReference>
<gene>
    <name evidence="2" type="ORF">IAA72_10210</name>
</gene>
<dbReference type="Proteomes" id="UP000810292">
    <property type="component" value="Unassembled WGS sequence"/>
</dbReference>
<evidence type="ECO:0000313" key="3">
    <source>
        <dbReference type="Proteomes" id="UP000810292"/>
    </source>
</evidence>
<dbReference type="AlphaFoldDB" id="A0A9D9ICL7"/>
<dbReference type="PANTHER" id="PTHR30546:SF23">
    <property type="entry name" value="FLAVOPROTEIN-LIKE PROTEIN YCP4-RELATED"/>
    <property type="match status" value="1"/>
</dbReference>
<dbReference type="Pfam" id="PF03358">
    <property type="entry name" value="FMN_red"/>
    <property type="match status" value="1"/>
</dbReference>
<dbReference type="InterPro" id="IPR008254">
    <property type="entry name" value="Flavodoxin/NO_synth"/>
</dbReference>
<dbReference type="Gene3D" id="3.40.50.360">
    <property type="match status" value="1"/>
</dbReference>
<accession>A0A9D9ICL7</accession>
<protein>
    <submittedName>
        <fullName evidence="2">Flavodoxin family protein</fullName>
    </submittedName>
</protein>
<dbReference type="PANTHER" id="PTHR30546">
    <property type="entry name" value="FLAVODOXIN-RELATED PROTEIN WRBA-RELATED"/>
    <property type="match status" value="1"/>
</dbReference>
<dbReference type="InterPro" id="IPR029039">
    <property type="entry name" value="Flavoprotein-like_sf"/>
</dbReference>
<comment type="caution">
    <text evidence="2">The sequence shown here is derived from an EMBL/GenBank/DDBJ whole genome shotgun (WGS) entry which is preliminary data.</text>
</comment>
<name>A0A9D9ICL7_9SPIO</name>
<dbReference type="GO" id="GO:0003955">
    <property type="term" value="F:NAD(P)H dehydrogenase (quinone) activity"/>
    <property type="evidence" value="ECO:0007669"/>
    <property type="project" value="TreeGrafter"/>
</dbReference>
<feature type="domain" description="Flavodoxin-like" evidence="1">
    <location>
        <begin position="3"/>
        <end position="173"/>
    </location>
</feature>
<evidence type="ECO:0000259" key="1">
    <source>
        <dbReference type="PROSITE" id="PS50902"/>
    </source>
</evidence>
<dbReference type="InterPro" id="IPR005025">
    <property type="entry name" value="FMN_Rdtase-like_dom"/>
</dbReference>
<sequence>MRANIIIHSISGNLYIIAETFREKLEEHGFDARLYRVSDPDLHLAANERTEAIEYYEEITALPEATPEKLESADIIILGTPSRFGMPTAEMKAFLDSTWPLYINQSLEGRKFYAFSSTTEGEYDGLRAASSLYLWSEMMGLVNIPYEPYVHEESDMMPNRPSEIIDDIADRFADLASIPDLPLS</sequence>
<reference evidence="2" key="2">
    <citation type="journal article" date="2021" name="PeerJ">
        <title>Extensive microbial diversity within the chicken gut microbiome revealed by metagenomics and culture.</title>
        <authorList>
            <person name="Gilroy R."/>
            <person name="Ravi A."/>
            <person name="Getino M."/>
            <person name="Pursley I."/>
            <person name="Horton D.L."/>
            <person name="Alikhan N.F."/>
            <person name="Baker D."/>
            <person name="Gharbi K."/>
            <person name="Hall N."/>
            <person name="Watson M."/>
            <person name="Adriaenssens E.M."/>
            <person name="Foster-Nyarko E."/>
            <person name="Jarju S."/>
            <person name="Secka A."/>
            <person name="Antonio M."/>
            <person name="Oren A."/>
            <person name="Chaudhuri R.R."/>
            <person name="La Ragione R."/>
            <person name="Hildebrand F."/>
            <person name="Pallen M.J."/>
        </authorList>
    </citation>
    <scope>NUCLEOTIDE SEQUENCE</scope>
    <source>
        <strain evidence="2">14700</strain>
    </source>
</reference>
<evidence type="ECO:0000313" key="2">
    <source>
        <dbReference type="EMBL" id="MBO8470138.1"/>
    </source>
</evidence>
<reference evidence="2" key="1">
    <citation type="submission" date="2020-10" db="EMBL/GenBank/DDBJ databases">
        <authorList>
            <person name="Gilroy R."/>
        </authorList>
    </citation>
    <scope>NUCLEOTIDE SEQUENCE</scope>
    <source>
        <strain evidence="2">14700</strain>
    </source>
</reference>
<dbReference type="SUPFAM" id="SSF52218">
    <property type="entry name" value="Flavoproteins"/>
    <property type="match status" value="1"/>
</dbReference>
<dbReference type="EMBL" id="JADIMF010000163">
    <property type="protein sequence ID" value="MBO8470138.1"/>
    <property type="molecule type" value="Genomic_DNA"/>
</dbReference>
<proteinExistence type="predicted"/>